<dbReference type="GO" id="GO:0000439">
    <property type="term" value="C:transcription factor TFIIH core complex"/>
    <property type="evidence" value="ECO:0007669"/>
    <property type="project" value="UniProtKB-UniRule"/>
</dbReference>
<dbReference type="EMBL" id="PITI01000994">
    <property type="protein sequence ID" value="TBU03061.1"/>
    <property type="molecule type" value="Genomic_DNA"/>
</dbReference>
<dbReference type="VEuPathDB" id="MicrosporidiaDB:CWI39_0412p0010"/>
<dbReference type="Pfam" id="PF03850">
    <property type="entry name" value="Tfb4"/>
    <property type="match status" value="1"/>
</dbReference>
<dbReference type="AlphaFoldDB" id="A0A4Q9L808"/>
<keyword evidence="4 13" id="KW-0479">Metal-binding</keyword>
<comment type="function">
    <text evidence="13">Component of the general transcription and DNA repair factor IIH (TFIIH) core complex, which is involved in general and transcription-coupled nucleotide excision repair (NER) of damaged DNA and, when complexed to TFIIK, in RNA transcription by RNA polymerase II. In NER, TFIIH acts by opening DNA around the lesion to allow the excision of the damaged oligonucleotide and its replacement by a new DNA fragment. In transcription, TFIIH has an essential role in transcription initiation. When the pre-initiation complex (PIC) has been established, TFIIH is required for promoter opening and promoter escape. Phosphorylation of the C-terminal tail (CTD) of the largest subunit of RNA polymerase II by the kinase module TFIIK controls the initiation of transcription.</text>
</comment>
<keyword evidence="15" id="KW-1185">Reference proteome</keyword>
<dbReference type="InterPro" id="IPR004600">
    <property type="entry name" value="TFIIH_Tfb4/GTF2H3"/>
</dbReference>
<reference evidence="14 15" key="1">
    <citation type="submission" date="2017-12" db="EMBL/GenBank/DDBJ databases">
        <authorList>
            <person name="Pombert J.-F."/>
            <person name="Haag K.L."/>
            <person name="Ebert D."/>
        </authorList>
    </citation>
    <scope>NUCLEOTIDE SEQUENCE [LARGE SCALE GENOMIC DNA]</scope>
    <source>
        <strain evidence="14">BE-OM-2</strain>
    </source>
</reference>
<keyword evidence="9 13" id="KW-0804">Transcription</keyword>
<evidence type="ECO:0000256" key="6">
    <source>
        <dbReference type="ARBA" id="ARBA00022771"/>
    </source>
</evidence>
<dbReference type="GO" id="GO:0005675">
    <property type="term" value="C:transcription factor TFIIH holo complex"/>
    <property type="evidence" value="ECO:0007669"/>
    <property type="project" value="UniProtKB-UniRule"/>
</dbReference>
<evidence type="ECO:0000256" key="3">
    <source>
        <dbReference type="ARBA" id="ARBA00021280"/>
    </source>
</evidence>
<proteinExistence type="inferred from homology"/>
<dbReference type="GO" id="GO:0006355">
    <property type="term" value="P:regulation of DNA-templated transcription"/>
    <property type="evidence" value="ECO:0007669"/>
    <property type="project" value="InterPro"/>
</dbReference>
<gene>
    <name evidence="14" type="ORF">CWI36_0994p0020</name>
</gene>
<keyword evidence="8 13" id="KW-0805">Transcription regulation</keyword>
<evidence type="ECO:0000313" key="14">
    <source>
        <dbReference type="EMBL" id="TBU03061.1"/>
    </source>
</evidence>
<dbReference type="STRING" id="148818.A0A4Q9L808"/>
<comment type="subunit">
    <text evidence="13">Component of the 7-subunit TFIIH core complex composed of XPB/SSL2, XPD/RAD3, SSL1, TFB1, TFB2, TFB4 and TFB5, which is active in NER. The core complex associates with the 3-subunit CTD-kinase module TFIIK composed of CCL1, KIN28 and TFB3 to form the 10-subunit holoenzyme (holo-TFIIH) active in transcription.</text>
</comment>
<name>A0A4Q9L808_9MICR</name>
<evidence type="ECO:0000256" key="9">
    <source>
        <dbReference type="ARBA" id="ARBA00023163"/>
    </source>
</evidence>
<organism evidence="14 15">
    <name type="scientific">Hamiltosporidium magnivora</name>
    <dbReference type="NCBI Taxonomy" id="148818"/>
    <lineage>
        <taxon>Eukaryota</taxon>
        <taxon>Fungi</taxon>
        <taxon>Fungi incertae sedis</taxon>
        <taxon>Microsporidia</taxon>
        <taxon>Dubosqiidae</taxon>
        <taxon>Hamiltosporidium</taxon>
    </lineage>
</organism>
<dbReference type="Proteomes" id="UP000291404">
    <property type="component" value="Unassembled WGS sequence"/>
</dbReference>
<dbReference type="PANTHER" id="PTHR12831">
    <property type="entry name" value="TRANSCRIPTION INITIATION FACTOR IIH TFIIH , POLYPEPTIDE 3-RELATED"/>
    <property type="match status" value="1"/>
</dbReference>
<keyword evidence="7 13" id="KW-0862">Zinc</keyword>
<keyword evidence="5 13" id="KW-0227">DNA damage</keyword>
<dbReference type="Gene3D" id="3.40.50.410">
    <property type="entry name" value="von Willebrand factor, type A domain"/>
    <property type="match status" value="2"/>
</dbReference>
<keyword evidence="6 13" id="KW-0863">Zinc-finger</keyword>
<dbReference type="GO" id="GO:0006289">
    <property type="term" value="P:nucleotide-excision repair"/>
    <property type="evidence" value="ECO:0007669"/>
    <property type="project" value="UniProtKB-UniRule"/>
</dbReference>
<evidence type="ECO:0000256" key="12">
    <source>
        <dbReference type="ARBA" id="ARBA00033341"/>
    </source>
</evidence>
<keyword evidence="11 13" id="KW-0539">Nucleus</keyword>
<dbReference type="VEuPathDB" id="MicrosporidiaDB:CWI36_0994p0020"/>
<evidence type="ECO:0000256" key="4">
    <source>
        <dbReference type="ARBA" id="ARBA00022723"/>
    </source>
</evidence>
<comment type="similarity">
    <text evidence="2 13">Belongs to the TFB4 family.</text>
</comment>
<evidence type="ECO:0000256" key="13">
    <source>
        <dbReference type="RuleBase" id="RU368090"/>
    </source>
</evidence>
<evidence type="ECO:0000256" key="1">
    <source>
        <dbReference type="ARBA" id="ARBA00004123"/>
    </source>
</evidence>
<dbReference type="GO" id="GO:0008270">
    <property type="term" value="F:zinc ion binding"/>
    <property type="evidence" value="ECO:0007669"/>
    <property type="project" value="UniProtKB-KW"/>
</dbReference>
<comment type="subcellular location">
    <subcellularLocation>
        <location evidence="1 13">Nucleus</location>
    </subcellularLocation>
</comment>
<evidence type="ECO:0000256" key="8">
    <source>
        <dbReference type="ARBA" id="ARBA00023015"/>
    </source>
</evidence>
<evidence type="ECO:0000256" key="5">
    <source>
        <dbReference type="ARBA" id="ARBA00022763"/>
    </source>
</evidence>
<sequence>MILYVVFDTNLNNWRQMKEPLQIFNDIIIFLNAFLLSRPQNRIIIISNMKTIYDSKYTSLLTLLEILSDLKSAPSNLPQNIGYTMCLSQQQEASRILIVSLSLPNKSDYLKYIKLYFTSQKLNIRIDAVSFPKSFVFEYLTSSNHGKYSSNLNNLLDFLFSLLGTKKPTENAYFQVTCVCHDKIILYGLVCPICLTIYCKFVPVCKKCKTKFTFQK</sequence>
<evidence type="ECO:0000256" key="10">
    <source>
        <dbReference type="ARBA" id="ARBA00023204"/>
    </source>
</evidence>
<accession>A0A4Q9L808</accession>
<dbReference type="InterPro" id="IPR036465">
    <property type="entry name" value="vWFA_dom_sf"/>
</dbReference>
<protein>
    <recommendedName>
        <fullName evidence="3 13">General transcription and DNA repair factor IIH subunit TFB4</fullName>
        <shortName evidence="13">TFIIH subunit TFB4</shortName>
    </recommendedName>
    <alternativeName>
        <fullName evidence="12 13">RNA polymerase II transcription factor B subunit 4</fullName>
    </alternativeName>
</protein>
<evidence type="ECO:0000313" key="15">
    <source>
        <dbReference type="Proteomes" id="UP000291404"/>
    </source>
</evidence>
<dbReference type="PANTHER" id="PTHR12831:SF0">
    <property type="entry name" value="GENERAL TRANSCRIPTION FACTOR IIH SUBUNIT 3"/>
    <property type="match status" value="1"/>
</dbReference>
<keyword evidence="10 13" id="KW-0234">DNA repair</keyword>
<comment type="caution">
    <text evidence="14">The sequence shown here is derived from an EMBL/GenBank/DDBJ whole genome shotgun (WGS) entry which is preliminary data.</text>
</comment>
<evidence type="ECO:0000256" key="2">
    <source>
        <dbReference type="ARBA" id="ARBA00005273"/>
    </source>
</evidence>
<evidence type="ECO:0000256" key="11">
    <source>
        <dbReference type="ARBA" id="ARBA00023242"/>
    </source>
</evidence>
<evidence type="ECO:0000256" key="7">
    <source>
        <dbReference type="ARBA" id="ARBA00022833"/>
    </source>
</evidence>